<dbReference type="RefSeq" id="XP_062712073.1">
    <property type="nucleotide sequence ID" value="XM_062856089.1"/>
</dbReference>
<feature type="domain" description="MIF4G" evidence="5">
    <location>
        <begin position="324"/>
        <end position="556"/>
    </location>
</feature>
<feature type="region of interest" description="Disordered" evidence="4">
    <location>
        <begin position="234"/>
        <end position="313"/>
    </location>
</feature>
<feature type="compositionally biased region" description="Gly residues" evidence="4">
    <location>
        <begin position="81"/>
        <end position="93"/>
    </location>
</feature>
<dbReference type="InterPro" id="IPR003890">
    <property type="entry name" value="MIF4G-like_typ-3"/>
</dbReference>
<name>A0ABM1XVQ9_AEDAL</name>
<dbReference type="RefSeq" id="XP_062712071.1">
    <property type="nucleotide sequence ID" value="XM_062856087.1"/>
</dbReference>
<dbReference type="EnsemblMetazoa" id="AALFPA23_003337.R3624">
    <property type="protein sequence ID" value="AALFPA23_003337.P3624"/>
    <property type="gene ID" value="AALFPA23_003337"/>
</dbReference>
<feature type="compositionally biased region" description="Polar residues" evidence="4">
    <location>
        <begin position="246"/>
        <end position="263"/>
    </location>
</feature>
<dbReference type="InterPro" id="IPR051367">
    <property type="entry name" value="mRNA_TranslReg/HistoneTransl"/>
</dbReference>
<sequence length="622" mass="70061">MDHQSGSGGWQNVAETSITPLRTPKVPDLKPGLSVNAPEFVPKKVASPQQQQQQHQQTQQFGNSSQHHHPHQSNRYRGDNNGIGGGGGGGGGTFNMVASHHLPLDATGNGSIPNGIDLGMAKPGINDRLKQHKSSPQQPQMGGHSNYSDNKDLRNSHYNHHQQHQNQPRSYRDLGLQQHHLHQQQQQQPHHPMHQNVGGPGFQFFGCSSTALNNQLHHPMLGGMAAAVAQQSGGVGMMPQHDNRSKNNSGNLKSRLSNAQNPHMPSHHHQSQHHHHQQHHHQQQHHLNHHQQQQQHHHGMPGGSNDFGADADSDQISENETFALDYLTEVIAELYDNPGMFDSIQRKLKGTFAEFRNNHFVLSNAVEIIFEHSIKEQNFRYMGARLCKLLDSLDENSTGVLWQLLSMKMSHQQSELLGFMTNEQIKVRGTTLFLAELYMQLRKPNDLNRNAEIAMRIIEAAKVLLSKEGPENIKCVCQCLKLCGYELERDRRDELMDILHTLEKLEGSTDNSTGRFIRSVLDLQQKSWGRNEEVVPVIQPQMSESVSAAGEFHDSPVFYGPDGQVMTQEENDFLETQAPITFEEYDDEEGDPDDLVDDENMDLEIKLAFKEFVTGNNNRQNY</sequence>
<keyword evidence="7" id="KW-1185">Reference proteome</keyword>
<reference evidence="6" key="2">
    <citation type="submission" date="2025-05" db="UniProtKB">
        <authorList>
            <consortium name="EnsemblMetazoa"/>
        </authorList>
    </citation>
    <scope>IDENTIFICATION</scope>
    <source>
        <strain evidence="6">Foshan</strain>
    </source>
</reference>
<dbReference type="RefSeq" id="XP_062712072.1">
    <property type="nucleotide sequence ID" value="XM_062856088.1"/>
</dbReference>
<protein>
    <recommendedName>
        <fullName evidence="5">MIF4G domain-containing protein</fullName>
    </recommendedName>
</protein>
<feature type="region of interest" description="Disordered" evidence="4">
    <location>
        <begin position="1"/>
        <end position="94"/>
    </location>
</feature>
<dbReference type="EnsemblMetazoa" id="AALFPA23_003337.R3623">
    <property type="protein sequence ID" value="AALFPA23_003337.P3623"/>
    <property type="gene ID" value="AALFPA23_003337"/>
</dbReference>
<dbReference type="SMART" id="SM00543">
    <property type="entry name" value="MIF4G"/>
    <property type="match status" value="1"/>
</dbReference>
<dbReference type="InterPro" id="IPR016024">
    <property type="entry name" value="ARM-type_fold"/>
</dbReference>
<feature type="compositionally biased region" description="Low complexity" evidence="4">
    <location>
        <begin position="49"/>
        <end position="60"/>
    </location>
</feature>
<dbReference type="EnsemblMetazoa" id="AALFPA23_003337.R3622">
    <property type="protein sequence ID" value="AALFPA23_003337.P3622"/>
    <property type="gene ID" value="AALFPA23_003337"/>
</dbReference>
<comment type="subcellular location">
    <subcellularLocation>
        <location evidence="1">Cytoplasm</location>
    </subcellularLocation>
</comment>
<dbReference type="SUPFAM" id="SSF48371">
    <property type="entry name" value="ARM repeat"/>
    <property type="match status" value="1"/>
</dbReference>
<dbReference type="RefSeq" id="XP_062712069.1">
    <property type="nucleotide sequence ID" value="XM_062856085.1"/>
</dbReference>
<evidence type="ECO:0000259" key="5">
    <source>
        <dbReference type="SMART" id="SM00543"/>
    </source>
</evidence>
<dbReference type="PANTHER" id="PTHR23254">
    <property type="entry name" value="EIF4G DOMAIN PROTEIN"/>
    <property type="match status" value="1"/>
</dbReference>
<evidence type="ECO:0000313" key="6">
    <source>
        <dbReference type="EnsemblMetazoa" id="AALFPA23_003337.P3622"/>
    </source>
</evidence>
<dbReference type="Proteomes" id="UP000069940">
    <property type="component" value="Unassembled WGS sequence"/>
</dbReference>
<evidence type="ECO:0000256" key="1">
    <source>
        <dbReference type="ARBA" id="ARBA00004496"/>
    </source>
</evidence>
<dbReference type="EnsemblMetazoa" id="AALFPA23_003337.R3621">
    <property type="protein sequence ID" value="AALFPA23_003337.P3621"/>
    <property type="gene ID" value="AALFPA23_003337"/>
</dbReference>
<dbReference type="GeneID" id="109426523"/>
<keyword evidence="2" id="KW-0963">Cytoplasm</keyword>
<feature type="compositionally biased region" description="Polar residues" evidence="4">
    <location>
        <begin position="134"/>
        <end position="148"/>
    </location>
</feature>
<accession>A0ABM1XVQ9</accession>
<dbReference type="Gene3D" id="1.25.40.180">
    <property type="match status" value="1"/>
</dbReference>
<dbReference type="PANTHER" id="PTHR23254:SF15">
    <property type="entry name" value="POLYADENYLATE-BINDING PROTEIN-INTERACTING PROTEIN 1"/>
    <property type="match status" value="1"/>
</dbReference>
<dbReference type="EnsemblMetazoa" id="AALFPA23_003337.R3625">
    <property type="protein sequence ID" value="AALFPA23_003337.P3625"/>
    <property type="gene ID" value="AALFPA23_003337"/>
</dbReference>
<dbReference type="RefSeq" id="XP_062712070.1">
    <property type="nucleotide sequence ID" value="XM_062856086.1"/>
</dbReference>
<keyword evidence="3" id="KW-0810">Translation regulation</keyword>
<feature type="region of interest" description="Disordered" evidence="4">
    <location>
        <begin position="113"/>
        <end position="199"/>
    </location>
</feature>
<organism evidence="6 7">
    <name type="scientific">Aedes albopictus</name>
    <name type="common">Asian tiger mosquito</name>
    <name type="synonym">Stegomyia albopicta</name>
    <dbReference type="NCBI Taxonomy" id="7160"/>
    <lineage>
        <taxon>Eukaryota</taxon>
        <taxon>Metazoa</taxon>
        <taxon>Ecdysozoa</taxon>
        <taxon>Arthropoda</taxon>
        <taxon>Hexapoda</taxon>
        <taxon>Insecta</taxon>
        <taxon>Pterygota</taxon>
        <taxon>Neoptera</taxon>
        <taxon>Endopterygota</taxon>
        <taxon>Diptera</taxon>
        <taxon>Nematocera</taxon>
        <taxon>Culicoidea</taxon>
        <taxon>Culicidae</taxon>
        <taxon>Culicinae</taxon>
        <taxon>Aedini</taxon>
        <taxon>Aedes</taxon>
        <taxon>Stegomyia</taxon>
    </lineage>
</organism>
<feature type="compositionally biased region" description="Basic residues" evidence="4">
    <location>
        <begin position="265"/>
        <end position="299"/>
    </location>
</feature>
<evidence type="ECO:0000256" key="4">
    <source>
        <dbReference type="SAM" id="MobiDB-lite"/>
    </source>
</evidence>
<evidence type="ECO:0000313" key="7">
    <source>
        <dbReference type="Proteomes" id="UP000069940"/>
    </source>
</evidence>
<evidence type="ECO:0000256" key="3">
    <source>
        <dbReference type="ARBA" id="ARBA00022845"/>
    </source>
</evidence>
<evidence type="ECO:0000256" key="2">
    <source>
        <dbReference type="ARBA" id="ARBA00022490"/>
    </source>
</evidence>
<reference evidence="7" key="1">
    <citation type="journal article" date="2015" name="Proc. Natl. Acad. Sci. U.S.A.">
        <title>Genome sequence of the Asian Tiger mosquito, Aedes albopictus, reveals insights into its biology, genetics, and evolution.</title>
        <authorList>
            <person name="Chen X.G."/>
            <person name="Jiang X."/>
            <person name="Gu J."/>
            <person name="Xu M."/>
            <person name="Wu Y."/>
            <person name="Deng Y."/>
            <person name="Zhang C."/>
            <person name="Bonizzoni M."/>
            <person name="Dermauw W."/>
            <person name="Vontas J."/>
            <person name="Armbruster P."/>
            <person name="Huang X."/>
            <person name="Yang Y."/>
            <person name="Zhang H."/>
            <person name="He W."/>
            <person name="Peng H."/>
            <person name="Liu Y."/>
            <person name="Wu K."/>
            <person name="Chen J."/>
            <person name="Lirakis M."/>
            <person name="Topalis P."/>
            <person name="Van Leeuwen T."/>
            <person name="Hall A.B."/>
            <person name="Jiang X."/>
            <person name="Thorpe C."/>
            <person name="Mueller R.L."/>
            <person name="Sun C."/>
            <person name="Waterhouse R.M."/>
            <person name="Yan G."/>
            <person name="Tu Z.J."/>
            <person name="Fang X."/>
            <person name="James A.A."/>
        </authorList>
    </citation>
    <scope>NUCLEOTIDE SEQUENCE [LARGE SCALE GENOMIC DNA]</scope>
    <source>
        <strain evidence="7">Foshan</strain>
    </source>
</reference>
<proteinExistence type="predicted"/>